<dbReference type="Gene3D" id="1.10.10.10">
    <property type="entry name" value="Winged helix-like DNA-binding domain superfamily/Winged helix DNA-binding domain"/>
    <property type="match status" value="1"/>
</dbReference>
<dbReference type="SUPFAM" id="SSF46785">
    <property type="entry name" value="Winged helix' DNA-binding domain"/>
    <property type="match status" value="1"/>
</dbReference>
<evidence type="ECO:0000313" key="5">
    <source>
        <dbReference type="EMBL" id="QDS92346.1"/>
    </source>
</evidence>
<dbReference type="GO" id="GO:0000976">
    <property type="term" value="F:transcription cis-regulatory region binding"/>
    <property type="evidence" value="ECO:0007669"/>
    <property type="project" value="TreeGrafter"/>
</dbReference>
<keyword evidence="2" id="KW-0238">DNA-binding</keyword>
<dbReference type="EMBL" id="CP036262">
    <property type="protein sequence ID" value="QDS92346.1"/>
    <property type="molecule type" value="Genomic_DNA"/>
</dbReference>
<dbReference type="PROSITE" id="PS50949">
    <property type="entry name" value="HTH_GNTR"/>
    <property type="match status" value="1"/>
</dbReference>
<dbReference type="SUPFAM" id="SSF53822">
    <property type="entry name" value="Periplasmic binding protein-like I"/>
    <property type="match status" value="1"/>
</dbReference>
<protein>
    <submittedName>
        <fullName evidence="5">Arabinose metabolism transcriptional repressor</fullName>
    </submittedName>
</protein>
<accession>A0A517MBT2</accession>
<name>A0A517MBT2_9BACT</name>
<dbReference type="PANTHER" id="PTHR30146:SF109">
    <property type="entry name" value="HTH-TYPE TRANSCRIPTIONAL REGULATOR GALS"/>
    <property type="match status" value="1"/>
</dbReference>
<dbReference type="InterPro" id="IPR036390">
    <property type="entry name" value="WH_DNA-bd_sf"/>
</dbReference>
<evidence type="ECO:0000256" key="2">
    <source>
        <dbReference type="ARBA" id="ARBA00023125"/>
    </source>
</evidence>
<dbReference type="Gene3D" id="3.40.50.2300">
    <property type="match status" value="2"/>
</dbReference>
<keyword evidence="1" id="KW-0805">Transcription regulation</keyword>
<dbReference type="SMART" id="SM00345">
    <property type="entry name" value="HTH_GNTR"/>
    <property type="match status" value="1"/>
</dbReference>
<proteinExistence type="predicted"/>
<dbReference type="PANTHER" id="PTHR30146">
    <property type="entry name" value="LACI-RELATED TRANSCRIPTIONAL REPRESSOR"/>
    <property type="match status" value="1"/>
</dbReference>
<dbReference type="CDD" id="cd06267">
    <property type="entry name" value="PBP1_LacI_sugar_binding-like"/>
    <property type="match status" value="1"/>
</dbReference>
<dbReference type="InterPro" id="IPR036388">
    <property type="entry name" value="WH-like_DNA-bd_sf"/>
</dbReference>
<dbReference type="InterPro" id="IPR028082">
    <property type="entry name" value="Peripla_BP_I"/>
</dbReference>
<organism evidence="5 6">
    <name type="scientific">Roseimaritima multifibrata</name>
    <dbReference type="NCBI Taxonomy" id="1930274"/>
    <lineage>
        <taxon>Bacteria</taxon>
        <taxon>Pseudomonadati</taxon>
        <taxon>Planctomycetota</taxon>
        <taxon>Planctomycetia</taxon>
        <taxon>Pirellulales</taxon>
        <taxon>Pirellulaceae</taxon>
        <taxon>Roseimaritima</taxon>
    </lineage>
</organism>
<dbReference type="OrthoDB" id="9772505at2"/>
<dbReference type="KEGG" id="rml:FF011L_10880"/>
<dbReference type="InterPro" id="IPR046335">
    <property type="entry name" value="LacI/GalR-like_sensor"/>
</dbReference>
<dbReference type="AlphaFoldDB" id="A0A517MBT2"/>
<evidence type="ECO:0000256" key="1">
    <source>
        <dbReference type="ARBA" id="ARBA00023015"/>
    </source>
</evidence>
<dbReference type="RefSeq" id="WP_145350618.1">
    <property type="nucleotide sequence ID" value="NZ_CP036262.1"/>
</dbReference>
<dbReference type="CDD" id="cd07377">
    <property type="entry name" value="WHTH_GntR"/>
    <property type="match status" value="1"/>
</dbReference>
<keyword evidence="6" id="KW-1185">Reference proteome</keyword>
<keyword evidence="3" id="KW-0804">Transcription</keyword>
<sequence length="369" mass="40579">MALESKHQLISRTLLKEIAAGEYQPSGRLPSETQLVKRFRVSRPTVARAMRDLQDQGLVERRAGSGTFLRRGNVATVGQRDLGLLVPELGTVDVLQAICGDLTRLARLHNFNLLSGEHDSIEAVDFGFQAAEALCADYIKKGVRGVFFAPFESSMHSSDWNRKLAAQLRDAGISVILLDRDLGKFPVRSEFDLVGIDNFAGGFVMTNHLLRLGCKQLVFLAPRTEVPTVRSRISGAYEAVRSGGISTSDELVQRVDPEDVGAVQQMVAETGCRGILCANDRLAVNLMQTLKSLGIRVPADIRIVGFDDVEFAASNTIPLTTIHQPCRDLAAVAFRAMVDSIEERDITPRSYVLPIKLIVRESCGVYREQ</sequence>
<dbReference type="InterPro" id="IPR000524">
    <property type="entry name" value="Tscrpt_reg_HTH_GntR"/>
</dbReference>
<dbReference type="Proteomes" id="UP000320672">
    <property type="component" value="Chromosome"/>
</dbReference>
<evidence type="ECO:0000313" key="6">
    <source>
        <dbReference type="Proteomes" id="UP000320672"/>
    </source>
</evidence>
<dbReference type="GO" id="GO:0003700">
    <property type="term" value="F:DNA-binding transcription factor activity"/>
    <property type="evidence" value="ECO:0007669"/>
    <property type="project" value="InterPro"/>
</dbReference>
<evidence type="ECO:0000256" key="3">
    <source>
        <dbReference type="ARBA" id="ARBA00023163"/>
    </source>
</evidence>
<feature type="domain" description="HTH gntR-type" evidence="4">
    <location>
        <begin position="4"/>
        <end position="72"/>
    </location>
</feature>
<gene>
    <name evidence="5" type="primary">araR</name>
    <name evidence="5" type="ORF">FF011L_10880</name>
</gene>
<dbReference type="Pfam" id="PF13377">
    <property type="entry name" value="Peripla_BP_3"/>
    <property type="match status" value="1"/>
</dbReference>
<dbReference type="PRINTS" id="PR00035">
    <property type="entry name" value="HTHGNTR"/>
</dbReference>
<dbReference type="Pfam" id="PF00392">
    <property type="entry name" value="GntR"/>
    <property type="match status" value="1"/>
</dbReference>
<reference evidence="5 6" key="1">
    <citation type="submission" date="2019-02" db="EMBL/GenBank/DDBJ databases">
        <title>Deep-cultivation of Planctomycetes and their phenomic and genomic characterization uncovers novel biology.</title>
        <authorList>
            <person name="Wiegand S."/>
            <person name="Jogler M."/>
            <person name="Boedeker C."/>
            <person name="Pinto D."/>
            <person name="Vollmers J."/>
            <person name="Rivas-Marin E."/>
            <person name="Kohn T."/>
            <person name="Peeters S.H."/>
            <person name="Heuer A."/>
            <person name="Rast P."/>
            <person name="Oberbeckmann S."/>
            <person name="Bunk B."/>
            <person name="Jeske O."/>
            <person name="Meyerdierks A."/>
            <person name="Storesund J.E."/>
            <person name="Kallscheuer N."/>
            <person name="Luecker S."/>
            <person name="Lage O.M."/>
            <person name="Pohl T."/>
            <person name="Merkel B.J."/>
            <person name="Hornburger P."/>
            <person name="Mueller R.-W."/>
            <person name="Bruemmer F."/>
            <person name="Labrenz M."/>
            <person name="Spormann A.M."/>
            <person name="Op den Camp H."/>
            <person name="Overmann J."/>
            <person name="Amann R."/>
            <person name="Jetten M.S.M."/>
            <person name="Mascher T."/>
            <person name="Medema M.H."/>
            <person name="Devos D.P."/>
            <person name="Kaster A.-K."/>
            <person name="Ovreas L."/>
            <person name="Rohde M."/>
            <person name="Galperin M.Y."/>
            <person name="Jogler C."/>
        </authorList>
    </citation>
    <scope>NUCLEOTIDE SEQUENCE [LARGE SCALE GENOMIC DNA]</scope>
    <source>
        <strain evidence="5 6">FF011L</strain>
    </source>
</reference>
<evidence type="ECO:0000259" key="4">
    <source>
        <dbReference type="PROSITE" id="PS50949"/>
    </source>
</evidence>